<evidence type="ECO:0000256" key="6">
    <source>
        <dbReference type="ARBA" id="ARBA00038076"/>
    </source>
</evidence>
<dbReference type="EMBL" id="SRIB01000002">
    <property type="protein sequence ID" value="TFZ41486.1"/>
    <property type="molecule type" value="Genomic_DNA"/>
</dbReference>
<feature type="transmembrane region" description="Helical" evidence="7">
    <location>
        <begin position="21"/>
        <end position="45"/>
    </location>
</feature>
<evidence type="ECO:0000256" key="5">
    <source>
        <dbReference type="ARBA" id="ARBA00023136"/>
    </source>
</evidence>
<keyword evidence="2" id="KW-1003">Cell membrane</keyword>
<dbReference type="InterPro" id="IPR003838">
    <property type="entry name" value="ABC3_permease_C"/>
</dbReference>
<accession>A0A4Z0D983</accession>
<dbReference type="Pfam" id="PF02687">
    <property type="entry name" value="FtsX"/>
    <property type="match status" value="1"/>
</dbReference>
<keyword evidence="5 7" id="KW-0472">Membrane</keyword>
<evidence type="ECO:0000256" key="4">
    <source>
        <dbReference type="ARBA" id="ARBA00022989"/>
    </source>
</evidence>
<feature type="domain" description="ABC3 transporter permease C-terminal" evidence="8">
    <location>
        <begin position="304"/>
        <end position="427"/>
    </location>
</feature>
<evidence type="ECO:0000259" key="8">
    <source>
        <dbReference type="Pfam" id="PF02687"/>
    </source>
</evidence>
<comment type="caution">
    <text evidence="10">The sequence shown here is derived from an EMBL/GenBank/DDBJ whole genome shotgun (WGS) entry which is preliminary data.</text>
</comment>
<gene>
    <name evidence="10" type="ORF">E4100_02585</name>
</gene>
<dbReference type="Proteomes" id="UP000298381">
    <property type="component" value="Unassembled WGS sequence"/>
</dbReference>
<feature type="transmembrane region" description="Helical" evidence="7">
    <location>
        <begin position="299"/>
        <end position="326"/>
    </location>
</feature>
<dbReference type="InterPro" id="IPR050250">
    <property type="entry name" value="Macrolide_Exporter_MacB"/>
</dbReference>
<evidence type="ECO:0000256" key="1">
    <source>
        <dbReference type="ARBA" id="ARBA00004651"/>
    </source>
</evidence>
<keyword evidence="3 7" id="KW-0812">Transmembrane</keyword>
<name>A0A4Z0D983_9FIRM</name>
<dbReference type="PANTHER" id="PTHR30572:SF4">
    <property type="entry name" value="ABC TRANSPORTER PERMEASE YTRF"/>
    <property type="match status" value="1"/>
</dbReference>
<dbReference type="GO" id="GO:0022857">
    <property type="term" value="F:transmembrane transporter activity"/>
    <property type="evidence" value="ECO:0007669"/>
    <property type="project" value="TreeGrafter"/>
</dbReference>
<dbReference type="GO" id="GO:0046872">
    <property type="term" value="F:metal ion binding"/>
    <property type="evidence" value="ECO:0007669"/>
    <property type="project" value="InterPro"/>
</dbReference>
<evidence type="ECO:0000259" key="9">
    <source>
        <dbReference type="Pfam" id="PF12704"/>
    </source>
</evidence>
<keyword evidence="4 7" id="KW-1133">Transmembrane helix</keyword>
<comment type="similarity">
    <text evidence="6">Belongs to the ABC-4 integral membrane protein family.</text>
</comment>
<evidence type="ECO:0000313" key="11">
    <source>
        <dbReference type="Proteomes" id="UP000298381"/>
    </source>
</evidence>
<dbReference type="CDD" id="cd00371">
    <property type="entry name" value="HMA"/>
    <property type="match status" value="1"/>
</dbReference>
<feature type="transmembrane region" description="Helical" evidence="7">
    <location>
        <begin position="394"/>
        <end position="418"/>
    </location>
</feature>
<dbReference type="GO" id="GO:0005886">
    <property type="term" value="C:plasma membrane"/>
    <property type="evidence" value="ECO:0007669"/>
    <property type="project" value="UniProtKB-SubCell"/>
</dbReference>
<evidence type="ECO:0000256" key="7">
    <source>
        <dbReference type="SAM" id="Phobius"/>
    </source>
</evidence>
<protein>
    <submittedName>
        <fullName evidence="10">ABC transporter permease</fullName>
    </submittedName>
</protein>
<evidence type="ECO:0000313" key="10">
    <source>
        <dbReference type="EMBL" id="TFZ41486.1"/>
    </source>
</evidence>
<feature type="transmembrane region" description="Helical" evidence="7">
    <location>
        <begin position="347"/>
        <end position="374"/>
    </location>
</feature>
<evidence type="ECO:0000256" key="3">
    <source>
        <dbReference type="ARBA" id="ARBA00022692"/>
    </source>
</evidence>
<organism evidence="10 11">
    <name type="scientific">Soehngenia longivitae</name>
    <dbReference type="NCBI Taxonomy" id="2562294"/>
    <lineage>
        <taxon>Bacteria</taxon>
        <taxon>Bacillati</taxon>
        <taxon>Bacillota</taxon>
        <taxon>Tissierellia</taxon>
        <taxon>Tissierellales</taxon>
        <taxon>Tissierellaceae</taxon>
        <taxon>Soehngenia</taxon>
    </lineage>
</organism>
<comment type="subcellular location">
    <subcellularLocation>
        <location evidence="1">Cell membrane</location>
        <topology evidence="1">Multi-pass membrane protein</topology>
    </subcellularLocation>
</comment>
<dbReference type="OrthoDB" id="9770099at2"/>
<reference evidence="10 11" key="1">
    <citation type="submission" date="2019-03" db="EMBL/GenBank/DDBJ databases">
        <title>Draft genome sequence data and analysis of a Fermenting Bacterium, Soehngenia longevitae strain 1933PT, isolated from petroleum reservoir in Azerbaijan.</title>
        <authorList>
            <person name="Grouzdev D.S."/>
            <person name="Bidzhieva S.K."/>
            <person name="Sokolova D.S."/>
            <person name="Tourova T.P."/>
            <person name="Poltaraus A.B."/>
            <person name="Nazina T.N."/>
        </authorList>
    </citation>
    <scope>NUCLEOTIDE SEQUENCE [LARGE SCALE GENOMIC DNA]</scope>
    <source>
        <strain evidence="10 11">1933P</strain>
    </source>
</reference>
<dbReference type="InterPro" id="IPR006121">
    <property type="entry name" value="HMA_dom"/>
</dbReference>
<feature type="domain" description="MacB-like periplasmic core" evidence="9">
    <location>
        <begin position="21"/>
        <end position="275"/>
    </location>
</feature>
<dbReference type="InterPro" id="IPR025857">
    <property type="entry name" value="MacB_PCD"/>
</dbReference>
<evidence type="ECO:0000256" key="2">
    <source>
        <dbReference type="ARBA" id="ARBA00022475"/>
    </source>
</evidence>
<dbReference type="Pfam" id="PF12704">
    <property type="entry name" value="MacB_PCD"/>
    <property type="match status" value="1"/>
</dbReference>
<dbReference type="PANTHER" id="PTHR30572">
    <property type="entry name" value="MEMBRANE COMPONENT OF TRANSPORTER-RELATED"/>
    <property type="match status" value="1"/>
</dbReference>
<proteinExistence type="inferred from homology"/>
<sequence>MNSIDLIYMGIKNLWRRKLRTFLTVLGVVIGATSIIVMLSIGFGLTQSFEDQISQWGSLTTINVYPKWSDPSMPSTGNTQVYLNDEAVTSFKAIPHVVAVNPIIETYGTVIDGKYITNIPIRGIDPSIMEDFEFEVADGRLLDESDEMTAVFGGQVAMSFYNPKATVWREPKVDLMKDKLVITLNPNYGWSDPNQETINYKSYKIKVAGILTEDNYEYSYAVYMPMADVKKMIKEKEKAENVKPSPNKSKDDYQNITVKVDDMDNVKDVQDQIKSLGYEAYSLNDQLESMKQTARSIQLALGGIGAISLLVAAIGITNTMVMSIYERTKEIGIMKVIGASINDIKKLFLFESAMIGLFGGVIGIGLSYLLSFLINKFGANFGNFMGTGMGTKISIIPVWLVFASLAFSALIGVISGYYPARRAMNLSAIEAIRTE</sequence>
<keyword evidence="11" id="KW-1185">Reference proteome</keyword>
<dbReference type="AlphaFoldDB" id="A0A4Z0D983"/>
<dbReference type="RefSeq" id="WP_135270474.1">
    <property type="nucleotide sequence ID" value="NZ_SRIB01000002.1"/>
</dbReference>